<feature type="chain" id="PRO_5047463335" evidence="2">
    <location>
        <begin position="22"/>
        <end position="409"/>
    </location>
</feature>
<organism evidence="3 4">
    <name type="scientific">Terrimonas rubra</name>
    <dbReference type="NCBI Taxonomy" id="1035890"/>
    <lineage>
        <taxon>Bacteria</taxon>
        <taxon>Pseudomonadati</taxon>
        <taxon>Bacteroidota</taxon>
        <taxon>Chitinophagia</taxon>
        <taxon>Chitinophagales</taxon>
        <taxon>Chitinophagaceae</taxon>
        <taxon>Terrimonas</taxon>
    </lineage>
</organism>
<evidence type="ECO:0000313" key="4">
    <source>
        <dbReference type="Proteomes" id="UP001597511"/>
    </source>
</evidence>
<proteinExistence type="predicted"/>
<accession>A0ABW6A909</accession>
<keyword evidence="2" id="KW-0732">Signal</keyword>
<evidence type="ECO:0000256" key="1">
    <source>
        <dbReference type="SAM" id="Coils"/>
    </source>
</evidence>
<feature type="signal peptide" evidence="2">
    <location>
        <begin position="1"/>
        <end position="21"/>
    </location>
</feature>
<feature type="coiled-coil region" evidence="1">
    <location>
        <begin position="153"/>
        <end position="180"/>
    </location>
</feature>
<protein>
    <submittedName>
        <fullName evidence="3">Uncharacterized protein</fullName>
    </submittedName>
</protein>
<keyword evidence="4" id="KW-1185">Reference proteome</keyword>
<feature type="coiled-coil region" evidence="1">
    <location>
        <begin position="276"/>
        <end position="303"/>
    </location>
</feature>
<reference evidence="4" key="1">
    <citation type="journal article" date="2019" name="Int. J. Syst. Evol. Microbiol.">
        <title>The Global Catalogue of Microorganisms (GCM) 10K type strain sequencing project: providing services to taxonomists for standard genome sequencing and annotation.</title>
        <authorList>
            <consortium name="The Broad Institute Genomics Platform"/>
            <consortium name="The Broad Institute Genome Sequencing Center for Infectious Disease"/>
            <person name="Wu L."/>
            <person name="Ma J."/>
        </authorList>
    </citation>
    <scope>NUCLEOTIDE SEQUENCE [LARGE SCALE GENOMIC DNA]</scope>
    <source>
        <strain evidence="4">KCTC 23299</strain>
    </source>
</reference>
<evidence type="ECO:0000313" key="3">
    <source>
        <dbReference type="EMBL" id="MFD2920796.1"/>
    </source>
</evidence>
<keyword evidence="1" id="KW-0175">Coiled coil</keyword>
<comment type="caution">
    <text evidence="3">The sequence shown here is derived from an EMBL/GenBank/DDBJ whole genome shotgun (WGS) entry which is preliminary data.</text>
</comment>
<sequence>MKKTGIIGIGLTLLLPVILTAQDNAGNKAGRLSPKEFSIPPSPVFDLMGVTPSQINRTSDIKDFKVDWSFKDWKLNPNLAIQSQPVWEIFYNRKNLDRYQQASAFMRKLASIDVSVGTVQNEESDRRIGFAVKMNIIRQKDPLMATELYEDIGSRFTDEKAQLLQQLKELEIKLDTTKNILEKPDLRNQIAATRETLLSLNARRNEEINSRAAIFVTEHWNAASLDIAFGRVYTYQTDSAGSLRKLRLNRNTGMGLWLNGGFPLGKKIMVSGLARITQYDEQIDFLLRDRNTLEETNETAVAENNIYSLGINLRYGSPVYSFFAEFLHERKSTRSAVAALQKTFDEPADREIVSSSVNWTVLHPNNLTIGGDWRIGKNLMINYGMRWVFDNKGKTQAFIPVAGVSCMMR</sequence>
<evidence type="ECO:0000256" key="2">
    <source>
        <dbReference type="SAM" id="SignalP"/>
    </source>
</evidence>
<gene>
    <name evidence="3" type="ORF">ACFS6H_13810</name>
</gene>
<dbReference type="Proteomes" id="UP001597511">
    <property type="component" value="Unassembled WGS sequence"/>
</dbReference>
<dbReference type="RefSeq" id="WP_386099843.1">
    <property type="nucleotide sequence ID" value="NZ_JBHUOZ010000003.1"/>
</dbReference>
<name>A0ABW6A909_9BACT</name>
<dbReference type="EMBL" id="JBHUOZ010000003">
    <property type="protein sequence ID" value="MFD2920796.1"/>
    <property type="molecule type" value="Genomic_DNA"/>
</dbReference>